<dbReference type="Proteomes" id="UP001207687">
    <property type="component" value="Unassembled WGS sequence"/>
</dbReference>
<evidence type="ECO:0000313" key="3">
    <source>
        <dbReference type="Proteomes" id="UP001207687"/>
    </source>
</evidence>
<dbReference type="EMBL" id="JAOQNN010000001">
    <property type="protein sequence ID" value="MCW2280221.1"/>
    <property type="molecule type" value="Genomic_DNA"/>
</dbReference>
<feature type="transmembrane region" description="Helical" evidence="1">
    <location>
        <begin position="30"/>
        <end position="52"/>
    </location>
</feature>
<comment type="caution">
    <text evidence="2">The sequence shown here is derived from an EMBL/GenBank/DDBJ whole genome shotgun (WGS) entry which is preliminary data.</text>
</comment>
<feature type="transmembrane region" description="Helical" evidence="1">
    <location>
        <begin position="112"/>
        <end position="132"/>
    </location>
</feature>
<dbReference type="AlphaFoldDB" id="A0AAW5TJR0"/>
<protein>
    <submittedName>
        <fullName evidence="2">Uncharacterized protein</fullName>
    </submittedName>
</protein>
<evidence type="ECO:0000313" key="2">
    <source>
        <dbReference type="EMBL" id="MCW2280221.1"/>
    </source>
</evidence>
<keyword evidence="1" id="KW-0812">Transmembrane</keyword>
<gene>
    <name evidence="2" type="ORF">M2256_000679</name>
</gene>
<feature type="transmembrane region" description="Helical" evidence="1">
    <location>
        <begin position="73"/>
        <end position="92"/>
    </location>
</feature>
<name>A0AAW5TJR0_9LACT</name>
<keyword evidence="1" id="KW-1133">Transmembrane helix</keyword>
<accession>A0AAW5TJR0</accession>
<keyword evidence="1" id="KW-0472">Membrane</keyword>
<proteinExistence type="predicted"/>
<organism evidence="2 3">
    <name type="scientific">Lactococcus lactis</name>
    <dbReference type="NCBI Taxonomy" id="1358"/>
    <lineage>
        <taxon>Bacteria</taxon>
        <taxon>Bacillati</taxon>
        <taxon>Bacillota</taxon>
        <taxon>Bacilli</taxon>
        <taxon>Lactobacillales</taxon>
        <taxon>Streptococcaceae</taxon>
        <taxon>Lactococcus</taxon>
    </lineage>
</organism>
<evidence type="ECO:0000256" key="1">
    <source>
        <dbReference type="SAM" id="Phobius"/>
    </source>
</evidence>
<reference evidence="2" key="1">
    <citation type="submission" date="2023-08" db="EMBL/GenBank/DDBJ databases">
        <title>Genomic analyses of the natural microbiome of Caenorhabditis elegans.</title>
        <authorList>
            <person name="Samuel B."/>
        </authorList>
    </citation>
    <scope>NUCLEOTIDE SEQUENCE</scope>
    <source>
        <strain evidence="2">BIGb0220</strain>
    </source>
</reference>
<sequence>MIYVVCLIIFVISWLMPVFDLSSFNLLINITPATFFSISFFTVTINICLNLLTYWSGKNADKFGYKYSNFKQLFNTFYLFWHLSSDFFLLFPLLSGNTPQQILIESVSKIQFFIPLFFQFLFSIFLISELYFGITASSYRFLSWLNTSSSNRFE</sequence>